<sequence>MFLKEIERLKKEQEDPLERKNLDELFPPFPPMERQHHAGALIEDEVHTALKGEEDTTPLEEIIAIGWDDDETNQDEGKVIIKGCDDDDSDDEFKIKIEMLQLVASSANHGGESSSKPKPFHSERYKN</sequence>
<keyword evidence="2" id="KW-1185">Reference proteome</keyword>
<comment type="caution">
    <text evidence="1">The sequence shown here is derived from an EMBL/GenBank/DDBJ whole genome shotgun (WGS) entry which is preliminary data.</text>
</comment>
<organism evidence="1 2">
    <name type="scientific">Smallanthus sonchifolius</name>
    <dbReference type="NCBI Taxonomy" id="185202"/>
    <lineage>
        <taxon>Eukaryota</taxon>
        <taxon>Viridiplantae</taxon>
        <taxon>Streptophyta</taxon>
        <taxon>Embryophyta</taxon>
        <taxon>Tracheophyta</taxon>
        <taxon>Spermatophyta</taxon>
        <taxon>Magnoliopsida</taxon>
        <taxon>eudicotyledons</taxon>
        <taxon>Gunneridae</taxon>
        <taxon>Pentapetalae</taxon>
        <taxon>asterids</taxon>
        <taxon>campanulids</taxon>
        <taxon>Asterales</taxon>
        <taxon>Asteraceae</taxon>
        <taxon>Asteroideae</taxon>
        <taxon>Heliantheae alliance</taxon>
        <taxon>Millerieae</taxon>
        <taxon>Smallanthus</taxon>
    </lineage>
</organism>
<evidence type="ECO:0000313" key="2">
    <source>
        <dbReference type="Proteomes" id="UP001056120"/>
    </source>
</evidence>
<dbReference type="EMBL" id="CM042034">
    <property type="protein sequence ID" value="KAI3762922.1"/>
    <property type="molecule type" value="Genomic_DNA"/>
</dbReference>
<evidence type="ECO:0000313" key="1">
    <source>
        <dbReference type="EMBL" id="KAI3762922.1"/>
    </source>
</evidence>
<reference evidence="1 2" key="2">
    <citation type="journal article" date="2022" name="Mol. Ecol. Resour.">
        <title>The genomes of chicory, endive, great burdock and yacon provide insights into Asteraceae paleo-polyploidization history and plant inulin production.</title>
        <authorList>
            <person name="Fan W."/>
            <person name="Wang S."/>
            <person name="Wang H."/>
            <person name="Wang A."/>
            <person name="Jiang F."/>
            <person name="Liu H."/>
            <person name="Zhao H."/>
            <person name="Xu D."/>
            <person name="Zhang Y."/>
        </authorList>
    </citation>
    <scope>NUCLEOTIDE SEQUENCE [LARGE SCALE GENOMIC DNA]</scope>
    <source>
        <strain evidence="2">cv. Yunnan</strain>
        <tissue evidence="1">Leaves</tissue>
    </source>
</reference>
<proteinExistence type="predicted"/>
<dbReference type="Proteomes" id="UP001056120">
    <property type="component" value="Linkage Group LG17"/>
</dbReference>
<accession>A0ACB9EVP8</accession>
<gene>
    <name evidence="1" type="ORF">L1987_53364</name>
</gene>
<reference evidence="2" key="1">
    <citation type="journal article" date="2022" name="Mol. Ecol. Resour.">
        <title>The genomes of chicory, endive, great burdock and yacon provide insights into Asteraceae palaeo-polyploidization history and plant inulin production.</title>
        <authorList>
            <person name="Fan W."/>
            <person name="Wang S."/>
            <person name="Wang H."/>
            <person name="Wang A."/>
            <person name="Jiang F."/>
            <person name="Liu H."/>
            <person name="Zhao H."/>
            <person name="Xu D."/>
            <person name="Zhang Y."/>
        </authorList>
    </citation>
    <scope>NUCLEOTIDE SEQUENCE [LARGE SCALE GENOMIC DNA]</scope>
    <source>
        <strain evidence="2">cv. Yunnan</strain>
    </source>
</reference>
<protein>
    <submittedName>
        <fullName evidence="1">Uncharacterized protein</fullName>
    </submittedName>
</protein>
<name>A0ACB9EVP8_9ASTR</name>